<reference evidence="1" key="1">
    <citation type="submission" date="2021-06" db="EMBL/GenBank/DDBJ databases">
        <authorList>
            <person name="Kallberg Y."/>
            <person name="Tangrot J."/>
            <person name="Rosling A."/>
        </authorList>
    </citation>
    <scope>NUCLEOTIDE SEQUENCE</scope>
    <source>
        <strain evidence="1">IA702</strain>
    </source>
</reference>
<name>A0A9N8W171_9GLOM</name>
<evidence type="ECO:0000313" key="2">
    <source>
        <dbReference type="Proteomes" id="UP000789572"/>
    </source>
</evidence>
<organism evidence="1 2">
    <name type="scientific">Paraglomus occultum</name>
    <dbReference type="NCBI Taxonomy" id="144539"/>
    <lineage>
        <taxon>Eukaryota</taxon>
        <taxon>Fungi</taxon>
        <taxon>Fungi incertae sedis</taxon>
        <taxon>Mucoromycota</taxon>
        <taxon>Glomeromycotina</taxon>
        <taxon>Glomeromycetes</taxon>
        <taxon>Paraglomerales</taxon>
        <taxon>Paraglomeraceae</taxon>
        <taxon>Paraglomus</taxon>
    </lineage>
</organism>
<dbReference type="EMBL" id="CAJVPJ010000057">
    <property type="protein sequence ID" value="CAG8468451.1"/>
    <property type="molecule type" value="Genomic_DNA"/>
</dbReference>
<gene>
    <name evidence="1" type="ORF">POCULU_LOCUS918</name>
</gene>
<comment type="caution">
    <text evidence="1">The sequence shown here is derived from an EMBL/GenBank/DDBJ whole genome shotgun (WGS) entry which is preliminary data.</text>
</comment>
<sequence>MSAGVALLVHVVFTLLCYLQFLVFETPLLDGCYVNPFPGRPLKV</sequence>
<evidence type="ECO:0000313" key="1">
    <source>
        <dbReference type="EMBL" id="CAG8468451.1"/>
    </source>
</evidence>
<dbReference type="Proteomes" id="UP000789572">
    <property type="component" value="Unassembled WGS sequence"/>
</dbReference>
<accession>A0A9N8W171</accession>
<keyword evidence="2" id="KW-1185">Reference proteome</keyword>
<dbReference type="AlphaFoldDB" id="A0A9N8W171"/>
<protein>
    <submittedName>
        <fullName evidence="1">9097_t:CDS:1</fullName>
    </submittedName>
</protein>
<proteinExistence type="predicted"/>